<evidence type="ECO:0008006" key="4">
    <source>
        <dbReference type="Google" id="ProtNLM"/>
    </source>
</evidence>
<name>A0A8J3VJG8_9ACTN</name>
<keyword evidence="1" id="KW-0732">Signal</keyword>
<dbReference type="EMBL" id="BONY01000067">
    <property type="protein sequence ID" value="GIH09414.1"/>
    <property type="molecule type" value="Genomic_DNA"/>
</dbReference>
<dbReference type="AlphaFoldDB" id="A0A8J3VJG8"/>
<organism evidence="2 3">
    <name type="scientific">Rhizocola hellebori</name>
    <dbReference type="NCBI Taxonomy" id="1392758"/>
    <lineage>
        <taxon>Bacteria</taxon>
        <taxon>Bacillati</taxon>
        <taxon>Actinomycetota</taxon>
        <taxon>Actinomycetes</taxon>
        <taxon>Micromonosporales</taxon>
        <taxon>Micromonosporaceae</taxon>
        <taxon>Rhizocola</taxon>
    </lineage>
</organism>
<proteinExistence type="predicted"/>
<reference evidence="2" key="1">
    <citation type="submission" date="2021-01" db="EMBL/GenBank/DDBJ databases">
        <title>Whole genome shotgun sequence of Rhizocola hellebori NBRC 109834.</title>
        <authorList>
            <person name="Komaki H."/>
            <person name="Tamura T."/>
        </authorList>
    </citation>
    <scope>NUCLEOTIDE SEQUENCE</scope>
    <source>
        <strain evidence="2">NBRC 109834</strain>
    </source>
</reference>
<feature type="chain" id="PRO_5035287203" description="Secreted protein" evidence="1">
    <location>
        <begin position="27"/>
        <end position="164"/>
    </location>
</feature>
<keyword evidence="3" id="KW-1185">Reference proteome</keyword>
<comment type="caution">
    <text evidence="2">The sequence shown here is derived from an EMBL/GenBank/DDBJ whole genome shotgun (WGS) entry which is preliminary data.</text>
</comment>
<evidence type="ECO:0000313" key="3">
    <source>
        <dbReference type="Proteomes" id="UP000612899"/>
    </source>
</evidence>
<dbReference type="Proteomes" id="UP000612899">
    <property type="component" value="Unassembled WGS sequence"/>
</dbReference>
<sequence>MRLKLAFVAALAMLGTVFVAPSPALAAPDSIACSAAGSYSRIIGFPGTPTTFWLVGTVGTYRYWHVVLPTSSGGETYSRSYVVRCSGTTIAWSADLTPFGASGDRCGTTSTLLETYVGVHSHSVNVGGLFLLYNYRYWHIRRWQFDGTLITLVYDHSEVARCLF</sequence>
<gene>
    <name evidence="2" type="ORF">Rhe02_74810</name>
</gene>
<evidence type="ECO:0000256" key="1">
    <source>
        <dbReference type="SAM" id="SignalP"/>
    </source>
</evidence>
<protein>
    <recommendedName>
        <fullName evidence="4">Secreted protein</fullName>
    </recommendedName>
</protein>
<dbReference type="RefSeq" id="WP_203913144.1">
    <property type="nucleotide sequence ID" value="NZ_BONY01000067.1"/>
</dbReference>
<evidence type="ECO:0000313" key="2">
    <source>
        <dbReference type="EMBL" id="GIH09414.1"/>
    </source>
</evidence>
<accession>A0A8J3VJG8</accession>
<feature type="signal peptide" evidence="1">
    <location>
        <begin position="1"/>
        <end position="26"/>
    </location>
</feature>